<protein>
    <recommendedName>
        <fullName evidence="4">C2H2-type domain-containing protein</fullName>
    </recommendedName>
</protein>
<evidence type="ECO:0000313" key="3">
    <source>
        <dbReference type="Proteomes" id="UP001201980"/>
    </source>
</evidence>
<dbReference type="AlphaFoldDB" id="A0AAD5RFQ2"/>
<feature type="region of interest" description="Disordered" evidence="1">
    <location>
        <begin position="41"/>
        <end position="62"/>
    </location>
</feature>
<name>A0AAD5RFQ2_9PEZI</name>
<keyword evidence="3" id="KW-1185">Reference proteome</keyword>
<gene>
    <name evidence="2" type="ORF">MKZ38_000186</name>
</gene>
<evidence type="ECO:0000256" key="1">
    <source>
        <dbReference type="SAM" id="MobiDB-lite"/>
    </source>
</evidence>
<feature type="compositionally biased region" description="Polar residues" evidence="1">
    <location>
        <begin position="184"/>
        <end position="195"/>
    </location>
</feature>
<evidence type="ECO:0008006" key="4">
    <source>
        <dbReference type="Google" id="ProtNLM"/>
    </source>
</evidence>
<sequence length="348" mass="38761">MALVFATHLGDRNRLHGAIHRSRDQESPGVKVWLSRDLASDHARNSPRPDLVIPQTPTQKTRNLPRLDEAIHEIDLSKTTLPPIAANSRTCSNTHGSGRAVLERDTTLYYAPLPQPLPRLPPARTDCDALIAPDDSCSSTILRPTLVHETPAATVPTVTSLSRSLEPPSSNVTDVEELTAGRDTPTTARQTSSGKVTRGRPNTFICNFPGCIARPFQTRYLLESHAYVRSSDRPFYCSVGGCTRGEAGKGFKRKNEMVRHGLVHDSSGYTCPFCQKHKYPRPDSLQRQVSNYFTLKSGAIVQSLTLAGHRHVRIHHPEQDENDPQLRRILLQKTGRRSHRKRCIKPVS</sequence>
<feature type="compositionally biased region" description="Polar residues" evidence="1">
    <location>
        <begin position="158"/>
        <end position="173"/>
    </location>
</feature>
<reference evidence="2" key="1">
    <citation type="submission" date="2022-07" db="EMBL/GenBank/DDBJ databases">
        <title>Draft genome sequence of Zalerion maritima ATCC 34329, a (micro)plastics degrading marine fungus.</title>
        <authorList>
            <person name="Paco A."/>
            <person name="Goncalves M.F.M."/>
            <person name="Rocha-Santos T.A.P."/>
            <person name="Alves A."/>
        </authorList>
    </citation>
    <scope>NUCLEOTIDE SEQUENCE</scope>
    <source>
        <strain evidence="2">ATCC 34329</strain>
    </source>
</reference>
<organism evidence="2 3">
    <name type="scientific">Zalerion maritima</name>
    <dbReference type="NCBI Taxonomy" id="339359"/>
    <lineage>
        <taxon>Eukaryota</taxon>
        <taxon>Fungi</taxon>
        <taxon>Dikarya</taxon>
        <taxon>Ascomycota</taxon>
        <taxon>Pezizomycotina</taxon>
        <taxon>Sordariomycetes</taxon>
        <taxon>Lulworthiomycetidae</taxon>
        <taxon>Lulworthiales</taxon>
        <taxon>Lulworthiaceae</taxon>
        <taxon>Zalerion</taxon>
    </lineage>
</organism>
<comment type="caution">
    <text evidence="2">The sequence shown here is derived from an EMBL/GenBank/DDBJ whole genome shotgun (WGS) entry which is preliminary data.</text>
</comment>
<accession>A0AAD5RFQ2</accession>
<dbReference type="EMBL" id="JAKWBI020001043">
    <property type="protein sequence ID" value="KAJ2891599.1"/>
    <property type="molecule type" value="Genomic_DNA"/>
</dbReference>
<dbReference type="Proteomes" id="UP001201980">
    <property type="component" value="Unassembled WGS sequence"/>
</dbReference>
<evidence type="ECO:0000313" key="2">
    <source>
        <dbReference type="EMBL" id="KAJ2891599.1"/>
    </source>
</evidence>
<dbReference type="Gene3D" id="3.30.160.60">
    <property type="entry name" value="Classic Zinc Finger"/>
    <property type="match status" value="1"/>
</dbReference>
<feature type="region of interest" description="Disordered" evidence="1">
    <location>
        <begin position="158"/>
        <end position="196"/>
    </location>
</feature>
<proteinExistence type="predicted"/>